<dbReference type="PANTHER" id="PTHR38687:SF1">
    <property type="entry name" value="CELL DIVISION PROTEIN DEDD"/>
    <property type="match status" value="1"/>
</dbReference>
<keyword evidence="2" id="KW-0812">Transmembrane</keyword>
<dbReference type="PROSITE" id="PS51724">
    <property type="entry name" value="SPOR"/>
    <property type="match status" value="1"/>
</dbReference>
<dbReference type="SUPFAM" id="SSF110997">
    <property type="entry name" value="Sporulation related repeat"/>
    <property type="match status" value="1"/>
</dbReference>
<dbReference type="Pfam" id="PF05036">
    <property type="entry name" value="SPOR"/>
    <property type="match status" value="1"/>
</dbReference>
<keyword evidence="5" id="KW-1185">Reference proteome</keyword>
<organism evidence="4 5">
    <name type="scientific">Pseudaquabacterium pictum</name>
    <dbReference type="NCBI Taxonomy" id="2315236"/>
    <lineage>
        <taxon>Bacteria</taxon>
        <taxon>Pseudomonadati</taxon>
        <taxon>Pseudomonadota</taxon>
        <taxon>Betaproteobacteria</taxon>
        <taxon>Burkholderiales</taxon>
        <taxon>Sphaerotilaceae</taxon>
        <taxon>Pseudaquabacterium</taxon>
    </lineage>
</organism>
<evidence type="ECO:0000256" key="2">
    <source>
        <dbReference type="SAM" id="Phobius"/>
    </source>
</evidence>
<accession>A0A480AT63</accession>
<protein>
    <recommendedName>
        <fullName evidence="3">SPOR domain-containing protein</fullName>
    </recommendedName>
</protein>
<dbReference type="RefSeq" id="WP_137734310.1">
    <property type="nucleotide sequence ID" value="NZ_BJCL01000010.1"/>
</dbReference>
<keyword evidence="2" id="KW-0472">Membrane</keyword>
<proteinExistence type="predicted"/>
<dbReference type="GO" id="GO:0030428">
    <property type="term" value="C:cell septum"/>
    <property type="evidence" value="ECO:0007669"/>
    <property type="project" value="TreeGrafter"/>
</dbReference>
<dbReference type="AlphaFoldDB" id="A0A480AT63"/>
<dbReference type="PANTHER" id="PTHR38687">
    <property type="entry name" value="CELL DIVISION PROTEIN DEDD-RELATED"/>
    <property type="match status" value="1"/>
</dbReference>
<evidence type="ECO:0000259" key="3">
    <source>
        <dbReference type="PROSITE" id="PS51724"/>
    </source>
</evidence>
<dbReference type="GO" id="GO:0042834">
    <property type="term" value="F:peptidoglycan binding"/>
    <property type="evidence" value="ECO:0007669"/>
    <property type="project" value="InterPro"/>
</dbReference>
<dbReference type="GO" id="GO:0032506">
    <property type="term" value="P:cytokinetic process"/>
    <property type="evidence" value="ECO:0007669"/>
    <property type="project" value="TreeGrafter"/>
</dbReference>
<keyword evidence="2" id="KW-1133">Transmembrane helix</keyword>
<sequence>MKPLVRGGFITGLVVGLVVGLGVALAVALYVTKTPVPFIDKLPQRTAEQDAAEAEKNKHWDPNAPLAGKNPARPAVPAASGVVQAASAPGQPAAAAAANPMGTPAPAVAQPAPAASAAVARAAASAPAPAASRAARDPAAILAGQPDGAAKAATKGASAVSTVFFVQAGAYARTEDAEAQRAKLALLGLDARITEREQSGRTVYRVRVGPFDSREPAEDTQGRLAGAGIEANLVRVER</sequence>
<dbReference type="InterPro" id="IPR052521">
    <property type="entry name" value="Cell_div_SPOR-domain"/>
</dbReference>
<reference evidence="5" key="1">
    <citation type="submission" date="2019-03" db="EMBL/GenBank/DDBJ databases">
        <title>Aquabacterium pictum sp.nov., the first bacteriochlorophyll a-containing freshwater bacterium in the genus Aquabacterium of the class Betaproteobacteria.</title>
        <authorList>
            <person name="Hirose S."/>
            <person name="Tank M."/>
            <person name="Hara E."/>
            <person name="Tamaki H."/>
            <person name="Takaichi S."/>
            <person name="Haruta S."/>
            <person name="Hanada S."/>
        </authorList>
    </citation>
    <scope>NUCLEOTIDE SEQUENCE [LARGE SCALE GENOMIC DNA]</scope>
    <source>
        <strain evidence="5">W35</strain>
    </source>
</reference>
<feature type="region of interest" description="Disordered" evidence="1">
    <location>
        <begin position="49"/>
        <end position="83"/>
    </location>
</feature>
<dbReference type="Gene3D" id="3.30.70.1070">
    <property type="entry name" value="Sporulation related repeat"/>
    <property type="match status" value="1"/>
</dbReference>
<dbReference type="Proteomes" id="UP000301751">
    <property type="component" value="Unassembled WGS sequence"/>
</dbReference>
<dbReference type="GO" id="GO:0032153">
    <property type="term" value="C:cell division site"/>
    <property type="evidence" value="ECO:0007669"/>
    <property type="project" value="TreeGrafter"/>
</dbReference>
<dbReference type="InterPro" id="IPR007730">
    <property type="entry name" value="SPOR-like_dom"/>
</dbReference>
<dbReference type="EMBL" id="BJCL01000010">
    <property type="protein sequence ID" value="GCL64583.1"/>
    <property type="molecule type" value="Genomic_DNA"/>
</dbReference>
<dbReference type="OrthoDB" id="7063246at2"/>
<dbReference type="InterPro" id="IPR036680">
    <property type="entry name" value="SPOR-like_sf"/>
</dbReference>
<evidence type="ECO:0000313" key="5">
    <source>
        <dbReference type="Proteomes" id="UP000301751"/>
    </source>
</evidence>
<feature type="domain" description="SPOR" evidence="3">
    <location>
        <begin position="158"/>
        <end position="237"/>
    </location>
</feature>
<evidence type="ECO:0000256" key="1">
    <source>
        <dbReference type="SAM" id="MobiDB-lite"/>
    </source>
</evidence>
<feature type="transmembrane region" description="Helical" evidence="2">
    <location>
        <begin position="7"/>
        <end position="31"/>
    </location>
</feature>
<name>A0A480AT63_9BURK</name>
<comment type="caution">
    <text evidence="4">The sequence shown here is derived from an EMBL/GenBank/DDBJ whole genome shotgun (WGS) entry which is preliminary data.</text>
</comment>
<gene>
    <name evidence="4" type="ORF">AQPW35_36640</name>
</gene>
<evidence type="ECO:0000313" key="4">
    <source>
        <dbReference type="EMBL" id="GCL64583.1"/>
    </source>
</evidence>